<comment type="caution">
    <text evidence="2">The sequence shown here is derived from an EMBL/GenBank/DDBJ whole genome shotgun (WGS) entry which is preliminary data.</text>
</comment>
<dbReference type="Pfam" id="PF14529">
    <property type="entry name" value="Exo_endo_phos_2"/>
    <property type="match status" value="1"/>
</dbReference>
<dbReference type="Gene3D" id="3.60.10.10">
    <property type="entry name" value="Endonuclease/exonuclease/phosphatase"/>
    <property type="match status" value="1"/>
</dbReference>
<dbReference type="EMBL" id="WIXP02000005">
    <property type="protein sequence ID" value="KAF6211031.1"/>
    <property type="molecule type" value="Genomic_DNA"/>
</dbReference>
<keyword evidence="3" id="KW-1185">Reference proteome</keyword>
<dbReference type="GO" id="GO:0003824">
    <property type="term" value="F:catalytic activity"/>
    <property type="evidence" value="ECO:0007669"/>
    <property type="project" value="InterPro"/>
</dbReference>
<dbReference type="SUPFAM" id="SSF56219">
    <property type="entry name" value="DNase I-like"/>
    <property type="match status" value="1"/>
</dbReference>
<proteinExistence type="predicted"/>
<evidence type="ECO:0000313" key="3">
    <source>
        <dbReference type="Proteomes" id="UP000466442"/>
    </source>
</evidence>
<organism evidence="2 3">
    <name type="scientific">Apolygus lucorum</name>
    <name type="common">Small green plant bug</name>
    <name type="synonym">Lygocoris lucorum</name>
    <dbReference type="NCBI Taxonomy" id="248454"/>
    <lineage>
        <taxon>Eukaryota</taxon>
        <taxon>Metazoa</taxon>
        <taxon>Ecdysozoa</taxon>
        <taxon>Arthropoda</taxon>
        <taxon>Hexapoda</taxon>
        <taxon>Insecta</taxon>
        <taxon>Pterygota</taxon>
        <taxon>Neoptera</taxon>
        <taxon>Paraneoptera</taxon>
        <taxon>Hemiptera</taxon>
        <taxon>Heteroptera</taxon>
        <taxon>Panheteroptera</taxon>
        <taxon>Cimicomorpha</taxon>
        <taxon>Miridae</taxon>
        <taxon>Mirini</taxon>
        <taxon>Apolygus</taxon>
    </lineage>
</organism>
<name>A0A8S9XRV7_APOLU</name>
<dbReference type="OrthoDB" id="6628845at2759"/>
<accession>A0A8S9XRV7</accession>
<feature type="domain" description="Endonuclease/exonuclease/phosphatase" evidence="1">
    <location>
        <begin position="19"/>
        <end position="157"/>
    </location>
</feature>
<evidence type="ECO:0000259" key="1">
    <source>
        <dbReference type="Pfam" id="PF14529"/>
    </source>
</evidence>
<dbReference type="Proteomes" id="UP000466442">
    <property type="component" value="Linkage Group LG5"/>
</dbReference>
<evidence type="ECO:0000313" key="2">
    <source>
        <dbReference type="EMBL" id="KAF6211031.1"/>
    </source>
</evidence>
<reference evidence="2" key="1">
    <citation type="journal article" date="2021" name="Mol. Ecol. Resour.">
        <title>Apolygus lucorum genome provides insights into omnivorousness and mesophyll feeding.</title>
        <authorList>
            <person name="Liu Y."/>
            <person name="Liu H."/>
            <person name="Wang H."/>
            <person name="Huang T."/>
            <person name="Liu B."/>
            <person name="Yang B."/>
            <person name="Yin L."/>
            <person name="Li B."/>
            <person name="Zhang Y."/>
            <person name="Zhang S."/>
            <person name="Jiang F."/>
            <person name="Zhang X."/>
            <person name="Ren Y."/>
            <person name="Wang B."/>
            <person name="Wang S."/>
            <person name="Lu Y."/>
            <person name="Wu K."/>
            <person name="Fan W."/>
            <person name="Wang G."/>
        </authorList>
    </citation>
    <scope>NUCLEOTIDE SEQUENCE</scope>
    <source>
        <strain evidence="2">12Hb</strain>
    </source>
</reference>
<protein>
    <recommendedName>
        <fullName evidence="1">Endonuclease/exonuclease/phosphatase domain-containing protein</fullName>
    </recommendedName>
</protein>
<dbReference type="AlphaFoldDB" id="A0A8S9XRV7"/>
<dbReference type="InterPro" id="IPR036691">
    <property type="entry name" value="Endo/exonu/phosph_ase_sf"/>
</dbReference>
<gene>
    <name evidence="2" type="ORF">GE061_014144</name>
</gene>
<dbReference type="PANTHER" id="PTHR19446">
    <property type="entry name" value="REVERSE TRANSCRIPTASES"/>
    <property type="match status" value="1"/>
</dbReference>
<sequence>MELAIIGRPRARTSLAELVFIPVYLRTENWSEDRRNLALQVDKYENAEVIILGDANARLGTLQVVPDEILESSMLCSERKNRDPLINTEGRRFLEMAEDHSLIILNGRTKGDREGEFTFISHLGTSTVDYVCVSVGLVDRVADMIVGEQLFSDHMPLTLGLVLQAEVSQCNEGSPILPRLNWTRNDELNFKKKLKRAVEENPVSRSLAVDGRLARLLGLVRVCADLGNEMKNRGIESVRKRPWFDRECHTLRTEVFGLLRLFRKRGLNYLKNMYLAKNIEYKRLLKEKERKYYEQLPGKIESAKGTKEFWQCINMFRQRRFPAVTDVPLEDLRTHFSSLLNNQGTAQVPHGPREWIVVDELDSPFTLAEFREVLKPLKAGKAPGLDRLPYEFFKNAPDNFLTQLLEVYNEIFDTGKVPEEFGKSLIFPLKKKLDADGIENVRGISFISAAEKLLTGLLLKRNGGRRARAESWTFNETEILVVDEYKYLGVLLRYDFSYKRHLERKLTASNMAINSMAQLLNAKGVTIENKFRVFNATAKSVLLYAAQVWGFKRYLQAERCQYVFTRRLFGLPHNTPLYMLTYETGKTSMFLQALRIHVKYVLRALNLPQGRLPRVMAEEVIRQRSSWFIEWQQLATQVGIELSAENTRVWRSQWEQMFEILQIREREDLRARIEASQFHCHYREVTLTPLPDYNGCLDLTQARWVFKARGGLIYLNFQPWRSPLAQRCSLCNLNEVEDIFHFLAKCPILNEIRKKWSGVGQMSREEFTRRLAQPNFVQIAGFCREAWSFRYQLVQQFNY</sequence>
<dbReference type="InterPro" id="IPR005135">
    <property type="entry name" value="Endo/exonuclease/phosphatase"/>
</dbReference>